<sequence length="146" mass="16252">MWQALLDGSGCPICKRGLPLHVIANLECSWLTMSEDAPMPGYVCLVSKVHVIELHELEEARAEAFMRDIRSVSKALSIITEAVKLNYEIHGNTLPHLHMHFFPRYVGDPFEGKAIEPRAVTQPVYAPGQFAEVKSRLLAALDVDAD</sequence>
<dbReference type="Proteomes" id="UP000001351">
    <property type="component" value="Chromosome"/>
</dbReference>
<dbReference type="PROSITE" id="PS51084">
    <property type="entry name" value="HIT_2"/>
    <property type="match status" value="1"/>
</dbReference>
<dbReference type="GO" id="GO:0003824">
    <property type="term" value="F:catalytic activity"/>
    <property type="evidence" value="ECO:0007669"/>
    <property type="project" value="InterPro"/>
</dbReference>
<proteinExistence type="predicted"/>
<dbReference type="Gene3D" id="3.30.428.10">
    <property type="entry name" value="HIT-like"/>
    <property type="match status" value="1"/>
</dbReference>
<dbReference type="AlphaFoldDB" id="E3FL47"/>
<dbReference type="KEGG" id="sur:STAUR_3967"/>
<dbReference type="Pfam" id="PF01230">
    <property type="entry name" value="HIT"/>
    <property type="match status" value="1"/>
</dbReference>
<evidence type="ECO:0000259" key="2">
    <source>
        <dbReference type="PROSITE" id="PS51084"/>
    </source>
</evidence>
<dbReference type="eggNOG" id="COG0537">
    <property type="taxonomic scope" value="Bacteria"/>
</dbReference>
<dbReference type="InterPro" id="IPR036265">
    <property type="entry name" value="HIT-like_sf"/>
</dbReference>
<dbReference type="STRING" id="378806.STAUR_3967"/>
<name>E3FL47_STIAD</name>
<feature type="domain" description="HIT" evidence="2">
    <location>
        <begin position="9"/>
        <end position="111"/>
    </location>
</feature>
<dbReference type="InterPro" id="IPR011146">
    <property type="entry name" value="HIT-like"/>
</dbReference>
<dbReference type="EMBL" id="CP002271">
    <property type="protein sequence ID" value="ADO71755.1"/>
    <property type="molecule type" value="Genomic_DNA"/>
</dbReference>
<organism evidence="3 4">
    <name type="scientific">Stigmatella aurantiaca (strain DW4/3-1)</name>
    <dbReference type="NCBI Taxonomy" id="378806"/>
    <lineage>
        <taxon>Bacteria</taxon>
        <taxon>Pseudomonadati</taxon>
        <taxon>Myxococcota</taxon>
        <taxon>Myxococcia</taxon>
        <taxon>Myxococcales</taxon>
        <taxon>Cystobacterineae</taxon>
        <taxon>Archangiaceae</taxon>
        <taxon>Stigmatella</taxon>
    </lineage>
</organism>
<evidence type="ECO:0000313" key="4">
    <source>
        <dbReference type="Proteomes" id="UP000001351"/>
    </source>
</evidence>
<dbReference type="HOGENOM" id="CLU_123330_1_0_7"/>
<keyword evidence="4" id="KW-1185">Reference proteome</keyword>
<protein>
    <submittedName>
        <fullName evidence="3">HIT family protein</fullName>
    </submittedName>
</protein>
<evidence type="ECO:0000313" key="3">
    <source>
        <dbReference type="EMBL" id="ADO71755.1"/>
    </source>
</evidence>
<dbReference type="SUPFAM" id="SSF54197">
    <property type="entry name" value="HIT-like"/>
    <property type="match status" value="1"/>
</dbReference>
<evidence type="ECO:0000256" key="1">
    <source>
        <dbReference type="PROSITE-ProRule" id="PRU00464"/>
    </source>
</evidence>
<accession>E3FL47</accession>
<reference evidence="3 4" key="1">
    <citation type="journal article" date="2011" name="Mol. Biol. Evol.">
        <title>Comparative genomic analysis of fruiting body formation in Myxococcales.</title>
        <authorList>
            <person name="Huntley S."/>
            <person name="Hamann N."/>
            <person name="Wegener-Feldbrugge S."/>
            <person name="Treuner-Lange A."/>
            <person name="Kube M."/>
            <person name="Reinhardt R."/>
            <person name="Klages S."/>
            <person name="Muller R."/>
            <person name="Ronning C.M."/>
            <person name="Nierman W.C."/>
            <person name="Sogaard-Andersen L."/>
        </authorList>
    </citation>
    <scope>NUCLEOTIDE SEQUENCE [LARGE SCALE GENOMIC DNA]</scope>
    <source>
        <strain evidence="3 4">DW4/3-1</strain>
    </source>
</reference>
<gene>
    <name evidence="3" type="ordered locus">STAUR_3967</name>
</gene>
<feature type="short sequence motif" description="Histidine triad motif" evidence="1">
    <location>
        <begin position="96"/>
        <end position="100"/>
    </location>
</feature>